<dbReference type="Pfam" id="PF13041">
    <property type="entry name" value="PPR_2"/>
    <property type="match status" value="1"/>
</dbReference>
<dbReference type="NCBIfam" id="TIGR00756">
    <property type="entry name" value="PPR"/>
    <property type="match status" value="3"/>
</dbReference>
<dbReference type="OMA" id="ESSAIWA"/>
<evidence type="ECO:0000256" key="4">
    <source>
        <dbReference type="ARBA" id="ARBA00044511"/>
    </source>
</evidence>
<feature type="repeat" description="PPR" evidence="5">
    <location>
        <begin position="354"/>
        <end position="389"/>
    </location>
</feature>
<comment type="subunit">
    <text evidence="4">Binds to mitochondrial small subunit 15S rRNA.</text>
</comment>
<gene>
    <name evidence="7" type="ORF">PCON_14327</name>
</gene>
<keyword evidence="2" id="KW-0677">Repeat</keyword>
<dbReference type="Pfam" id="PF01535">
    <property type="entry name" value="PPR"/>
    <property type="match status" value="1"/>
</dbReference>
<keyword evidence="8" id="KW-1185">Reference proteome</keyword>
<dbReference type="PANTHER" id="PTHR47447:SF17">
    <property type="entry name" value="OS12G0638900 PROTEIN"/>
    <property type="match status" value="1"/>
</dbReference>
<feature type="repeat" description="PPR" evidence="5">
    <location>
        <begin position="246"/>
        <end position="280"/>
    </location>
</feature>
<comment type="similarity">
    <text evidence="1">Belongs to the CCM1 family.</text>
</comment>
<evidence type="ECO:0000256" key="6">
    <source>
        <dbReference type="SAM" id="MobiDB-lite"/>
    </source>
</evidence>
<dbReference type="AlphaFoldDB" id="U4LP04"/>
<feature type="region of interest" description="Disordered" evidence="6">
    <location>
        <begin position="46"/>
        <end position="66"/>
    </location>
</feature>
<protein>
    <submittedName>
        <fullName evidence="7">Similar to Mitochondrial group I intron splicing factor CCM1 acc. no. C4R5P7</fullName>
    </submittedName>
</protein>
<proteinExistence type="inferred from homology"/>
<dbReference type="EMBL" id="HF936042">
    <property type="protein sequence ID" value="CCX33287.1"/>
    <property type="molecule type" value="Genomic_DNA"/>
</dbReference>
<dbReference type="STRING" id="1076935.U4LP04"/>
<dbReference type="InterPro" id="IPR002885">
    <property type="entry name" value="PPR_rpt"/>
</dbReference>
<dbReference type="PROSITE" id="PS51375">
    <property type="entry name" value="PPR"/>
    <property type="match status" value="3"/>
</dbReference>
<reference evidence="7 8" key="1">
    <citation type="journal article" date="2013" name="PLoS Genet.">
        <title>The genome and development-dependent transcriptomes of Pyronema confluens: a window into fungal evolution.</title>
        <authorList>
            <person name="Traeger S."/>
            <person name="Altegoer F."/>
            <person name="Freitag M."/>
            <person name="Gabaldon T."/>
            <person name="Kempken F."/>
            <person name="Kumar A."/>
            <person name="Marcet-Houben M."/>
            <person name="Poggeler S."/>
            <person name="Stajich J.E."/>
            <person name="Nowrousian M."/>
        </authorList>
    </citation>
    <scope>NUCLEOTIDE SEQUENCE [LARGE SCALE GENOMIC DNA]</scope>
    <source>
        <strain evidence="8">CBS 100304</strain>
        <tissue evidence="7">Vegetative mycelium</tissue>
    </source>
</reference>
<name>U4LP04_PYROM</name>
<dbReference type="PANTHER" id="PTHR47447">
    <property type="entry name" value="OS03G0856100 PROTEIN"/>
    <property type="match status" value="1"/>
</dbReference>
<sequence>MFRNGLTAARRPVISQSLGAAQHNTTTAATAVAVNNFVCKLCQTKRSAHDGPRKDKKKDNKTRKQETFAEQVKRLEQHVQMMERNYVEMLRKRAQEQMQPKGEIPAEITDQAYQSLMAPVAPESLFLPEPESTEDKLPEKVKERLGESLALVQMEEPEWEAIIGALEEKGGFEGMTSEDVVGLLKSMPAKKRVVLSSQLLEMAKKAEVLDNAMIYDGLMMAHNYAGNSEVVEKMFADLQERGIKPTVYTYGHLLKAYSQTKNVAAAAQAFQEMQAAGIEPNLIVYTSLIQTCINRQEFDTAWQIFNLMKLKSTATAPDVATYSLMIHACAVKGEAERALDLFTDMTVRKELVPTEYTYQSIIHACAVRKDYFGEAWKYARIMQEAGLPITIMVFNVLLQACGVVGELTRARLLLRHMSESGNPDIYPNKFTFQNALRAYSNYQAPKNQRTTRNSILEKMNLQKQGKWPPPPEPNAKEAETINYDADAGTWIPAPQAIQQRNIKDTDKIPFLNKPILGSRREILDEAALIINWLRESKPDIMDTQLMNSYLDVAKSQGYATDFIESYRNDYENPPVMFRRPEPKTPKPEEEAAEEDAFLQDLPKLQRNIQTYHIALQGAVRFRDLEFAKEVFKDRQQFCNSLQYRKISHQEREKYDFEAEKLFIHALALKGLLADAMERVMILYKERRVKWEWNHLAPVYVMAVKLEDTETATTIRALTGRIREEEDIWLDKR</sequence>
<dbReference type="Gene3D" id="1.25.40.10">
    <property type="entry name" value="Tetratricopeptide repeat domain"/>
    <property type="match status" value="2"/>
</dbReference>
<evidence type="ECO:0000256" key="1">
    <source>
        <dbReference type="ARBA" id="ARBA00006192"/>
    </source>
</evidence>
<dbReference type="eggNOG" id="KOG4197">
    <property type="taxonomic scope" value="Eukaryota"/>
</dbReference>
<feature type="repeat" description="PPR" evidence="5">
    <location>
        <begin position="318"/>
        <end position="353"/>
    </location>
</feature>
<comment type="function">
    <text evidence="3">Regulates mitochondrial small subunit maturation by controlling 15S rRNA 5'-end processing. Localizes to the 5' precursor of the 15S rRNA in a position that is subsequently occupied by mS47 in the mature yeast mtSSU. Uses structure and sequence-specific RNA recognition, binding to a single-stranded region of the precursor and specifically recognizing bases -6 to -1. The exchange of Ccm1 for mS47 is coupled to the irreversible removal of precursor rRNA that is accompanied by conformational changes of the mitoribosomal proteins uS5m and mS26. These conformational changes signal completion of 5'-end rRNA processing through protection of the mature 5'-end of the 15S rRNA and stabilization of mS47. The removal of the 5' precursor together with the dissociation of Ccm1 may be catalyzed by the 5'-3' exoribonuclease Pet127. Involved in the specific removal of group I introns in mitochondrial encoded transcripts.</text>
</comment>
<evidence type="ECO:0000313" key="8">
    <source>
        <dbReference type="Proteomes" id="UP000018144"/>
    </source>
</evidence>
<accession>U4LP04</accession>
<evidence type="ECO:0000256" key="3">
    <source>
        <dbReference type="ARBA" id="ARBA00044493"/>
    </source>
</evidence>
<dbReference type="Pfam" id="PF13812">
    <property type="entry name" value="PPR_3"/>
    <property type="match status" value="1"/>
</dbReference>
<dbReference type="Proteomes" id="UP000018144">
    <property type="component" value="Unassembled WGS sequence"/>
</dbReference>
<evidence type="ECO:0000313" key="7">
    <source>
        <dbReference type="EMBL" id="CCX33287.1"/>
    </source>
</evidence>
<evidence type="ECO:0000256" key="5">
    <source>
        <dbReference type="PROSITE-ProRule" id="PRU00708"/>
    </source>
</evidence>
<dbReference type="InterPro" id="IPR011990">
    <property type="entry name" value="TPR-like_helical_dom_sf"/>
</dbReference>
<organism evidence="7 8">
    <name type="scientific">Pyronema omphalodes (strain CBS 100304)</name>
    <name type="common">Pyronema confluens</name>
    <dbReference type="NCBI Taxonomy" id="1076935"/>
    <lineage>
        <taxon>Eukaryota</taxon>
        <taxon>Fungi</taxon>
        <taxon>Dikarya</taxon>
        <taxon>Ascomycota</taxon>
        <taxon>Pezizomycotina</taxon>
        <taxon>Pezizomycetes</taxon>
        <taxon>Pezizales</taxon>
        <taxon>Pyronemataceae</taxon>
        <taxon>Pyronema</taxon>
    </lineage>
</organism>
<dbReference type="OrthoDB" id="185373at2759"/>
<evidence type="ECO:0000256" key="2">
    <source>
        <dbReference type="ARBA" id="ARBA00022737"/>
    </source>
</evidence>